<evidence type="ECO:0000256" key="1">
    <source>
        <dbReference type="SAM" id="SignalP"/>
    </source>
</evidence>
<proteinExistence type="predicted"/>
<keyword evidence="3" id="KW-1185">Reference proteome</keyword>
<dbReference type="EMBL" id="BAAAEO010000003">
    <property type="protein sequence ID" value="GAA0551760.1"/>
    <property type="molecule type" value="Genomic_DNA"/>
</dbReference>
<feature type="chain" id="PRO_5047433840" evidence="1">
    <location>
        <begin position="20"/>
        <end position="58"/>
    </location>
</feature>
<name>A0ABN1DTI0_9GAMM</name>
<evidence type="ECO:0000313" key="2">
    <source>
        <dbReference type="EMBL" id="GAA0551760.1"/>
    </source>
</evidence>
<accession>A0ABN1DTI0</accession>
<keyword evidence="1" id="KW-0732">Signal</keyword>
<evidence type="ECO:0000313" key="3">
    <source>
        <dbReference type="Proteomes" id="UP001501169"/>
    </source>
</evidence>
<comment type="caution">
    <text evidence="2">The sequence shown here is derived from an EMBL/GenBank/DDBJ whole genome shotgun (WGS) entry which is preliminary data.</text>
</comment>
<dbReference type="Proteomes" id="UP001501169">
    <property type="component" value="Unassembled WGS sequence"/>
</dbReference>
<feature type="signal peptide" evidence="1">
    <location>
        <begin position="1"/>
        <end position="19"/>
    </location>
</feature>
<reference evidence="2 3" key="1">
    <citation type="journal article" date="2019" name="Int. J. Syst. Evol. Microbiol.">
        <title>The Global Catalogue of Microorganisms (GCM) 10K type strain sequencing project: providing services to taxonomists for standard genome sequencing and annotation.</title>
        <authorList>
            <consortium name="The Broad Institute Genomics Platform"/>
            <consortium name="The Broad Institute Genome Sequencing Center for Infectious Disease"/>
            <person name="Wu L."/>
            <person name="Ma J."/>
        </authorList>
    </citation>
    <scope>NUCLEOTIDE SEQUENCE [LARGE SCALE GENOMIC DNA]</scope>
    <source>
        <strain evidence="2 3">JCM 14331</strain>
    </source>
</reference>
<sequence>MKKVVLTTLLLLSANLVLANEFLQKLNHHSTEHTALSQDELAAQQALSAALTAETTAL</sequence>
<dbReference type="RefSeq" id="WP_226767234.1">
    <property type="nucleotide sequence ID" value="NZ_BAAAEO010000003.1"/>
</dbReference>
<gene>
    <name evidence="2" type="ORF">GCM10009098_19290</name>
</gene>
<organism evidence="2 3">
    <name type="scientific">Rheinheimera aquimaris</name>
    <dbReference type="NCBI Taxonomy" id="412437"/>
    <lineage>
        <taxon>Bacteria</taxon>
        <taxon>Pseudomonadati</taxon>
        <taxon>Pseudomonadota</taxon>
        <taxon>Gammaproteobacteria</taxon>
        <taxon>Chromatiales</taxon>
        <taxon>Chromatiaceae</taxon>
        <taxon>Rheinheimera</taxon>
    </lineage>
</organism>
<protein>
    <submittedName>
        <fullName evidence="2">Uncharacterized protein</fullName>
    </submittedName>
</protein>